<comment type="similarity">
    <text evidence="1">Belongs to the MlaA family.</text>
</comment>
<dbReference type="RefSeq" id="WP_029313825.1">
    <property type="nucleotide sequence ID" value="NZ_FTNE01000042.1"/>
</dbReference>
<dbReference type="PANTHER" id="PTHR30035:SF3">
    <property type="entry name" value="INTERMEMBRANE PHOSPHOLIPID TRANSPORT SYSTEM LIPOPROTEIN MLAA"/>
    <property type="match status" value="1"/>
</dbReference>
<dbReference type="EMBL" id="FTNE01000042">
    <property type="protein sequence ID" value="SIR50544.1"/>
    <property type="molecule type" value="Genomic_DNA"/>
</dbReference>
<sequence length="270" mass="29080">MGIVIKSVVPLLAVGCLLAGCATAPPQTNKAAYQAYQEQNDPLKPFNKASYHFDNVLDTYVLRPVAIGYIDVTTPGIRRHVGEFMSNTDAPAQLLEFMAAGKPRDAGTTLVRFLVNSTVGIGGLFDPASALGYHPVYTDVGLTLAGYGVPQGPYLYLPFAGPSTLRDATGIPAAIVLNPTFPAPPSTGLTIFNYGSDALSVVNTRAELHGTISNIKKTSLDPYATFRSLYRQHRAAELKDINKRDVATPPAWYSAAQRKAMMHDEYDSTN</sequence>
<protein>
    <submittedName>
        <fullName evidence="4">Phospholipid-binding lipoprotein MlaA</fullName>
    </submittedName>
</protein>
<dbReference type="GO" id="GO:0016020">
    <property type="term" value="C:membrane"/>
    <property type="evidence" value="ECO:0007669"/>
    <property type="project" value="InterPro"/>
</dbReference>
<dbReference type="PANTHER" id="PTHR30035">
    <property type="entry name" value="LIPOPROTEIN VACJ-RELATED"/>
    <property type="match status" value="1"/>
</dbReference>
<dbReference type="InterPro" id="IPR007428">
    <property type="entry name" value="MlaA"/>
</dbReference>
<dbReference type="PRINTS" id="PR01805">
    <property type="entry name" value="VACJLIPOPROT"/>
</dbReference>
<dbReference type="PROSITE" id="PS51257">
    <property type="entry name" value="PROKAR_LIPOPROTEIN"/>
    <property type="match status" value="1"/>
</dbReference>
<dbReference type="AlphaFoldDB" id="A0A8G2CNV2"/>
<evidence type="ECO:0000313" key="5">
    <source>
        <dbReference type="Proteomes" id="UP000186308"/>
    </source>
</evidence>
<dbReference type="GO" id="GO:0120010">
    <property type="term" value="P:intermembrane phospholipid transfer"/>
    <property type="evidence" value="ECO:0007669"/>
    <property type="project" value="TreeGrafter"/>
</dbReference>
<evidence type="ECO:0000313" key="4">
    <source>
        <dbReference type="EMBL" id="SIR50544.1"/>
    </source>
</evidence>
<feature type="signal peptide" evidence="3">
    <location>
        <begin position="1"/>
        <end position="24"/>
    </location>
</feature>
<keyword evidence="5" id="KW-1185">Reference proteome</keyword>
<accession>A0A8G2CNV2</accession>
<gene>
    <name evidence="4" type="ORF">SAMN05421828_14211</name>
</gene>
<organism evidence="4 5">
    <name type="scientific">Acidiphilium rubrum</name>
    <dbReference type="NCBI Taxonomy" id="526"/>
    <lineage>
        <taxon>Bacteria</taxon>
        <taxon>Pseudomonadati</taxon>
        <taxon>Pseudomonadota</taxon>
        <taxon>Alphaproteobacteria</taxon>
        <taxon>Acetobacterales</taxon>
        <taxon>Acidocellaceae</taxon>
        <taxon>Acidiphilium</taxon>
    </lineage>
</organism>
<name>A0A8G2CNV2_ACIRU</name>
<evidence type="ECO:0000256" key="3">
    <source>
        <dbReference type="SAM" id="SignalP"/>
    </source>
</evidence>
<feature type="chain" id="PRO_5034384616" evidence="3">
    <location>
        <begin position="25"/>
        <end position="270"/>
    </location>
</feature>
<evidence type="ECO:0000256" key="1">
    <source>
        <dbReference type="ARBA" id="ARBA00010634"/>
    </source>
</evidence>
<keyword evidence="4" id="KW-0449">Lipoprotein</keyword>
<dbReference type="Proteomes" id="UP000186308">
    <property type="component" value="Unassembled WGS sequence"/>
</dbReference>
<comment type="caution">
    <text evidence="4">The sequence shown here is derived from an EMBL/GenBank/DDBJ whole genome shotgun (WGS) entry which is preliminary data.</text>
</comment>
<evidence type="ECO:0000256" key="2">
    <source>
        <dbReference type="ARBA" id="ARBA00022729"/>
    </source>
</evidence>
<reference evidence="4 5" key="1">
    <citation type="submission" date="2017-01" db="EMBL/GenBank/DDBJ databases">
        <authorList>
            <person name="Varghese N."/>
            <person name="Submissions S."/>
        </authorList>
    </citation>
    <scope>NUCLEOTIDE SEQUENCE [LARGE SCALE GENOMIC DNA]</scope>
    <source>
        <strain evidence="4 5">ATCC 35905</strain>
    </source>
</reference>
<dbReference type="Pfam" id="PF04333">
    <property type="entry name" value="MlaA"/>
    <property type="match status" value="1"/>
</dbReference>
<proteinExistence type="inferred from homology"/>
<keyword evidence="2 3" id="KW-0732">Signal</keyword>